<organism evidence="2 3">
    <name type="scientific">Acetoanaerobium noterae</name>
    <dbReference type="NCBI Taxonomy" id="745369"/>
    <lineage>
        <taxon>Bacteria</taxon>
        <taxon>Bacillati</taxon>
        <taxon>Bacillota</taxon>
        <taxon>Clostridia</taxon>
        <taxon>Peptostreptococcales</taxon>
        <taxon>Filifactoraceae</taxon>
        <taxon>Acetoanaerobium</taxon>
    </lineage>
</organism>
<name>A0A1T5BDD0_9FIRM</name>
<reference evidence="3" key="1">
    <citation type="submission" date="2017-02" db="EMBL/GenBank/DDBJ databases">
        <authorList>
            <person name="Varghese N."/>
            <person name="Submissions S."/>
        </authorList>
    </citation>
    <scope>NUCLEOTIDE SEQUENCE [LARGE SCALE GENOMIC DNA]</scope>
    <source>
        <strain evidence="3">ATCC 35199</strain>
    </source>
</reference>
<evidence type="ECO:0000313" key="3">
    <source>
        <dbReference type="Proteomes" id="UP000243406"/>
    </source>
</evidence>
<protein>
    <submittedName>
        <fullName evidence="2">Uncharacterized conserved protein, DUF58 family, contains vWF domain</fullName>
    </submittedName>
</protein>
<accession>A0A1T5BDD0</accession>
<dbReference type="PANTHER" id="PTHR34351">
    <property type="entry name" value="SLR1927 PROTEIN-RELATED"/>
    <property type="match status" value="1"/>
</dbReference>
<evidence type="ECO:0000313" key="2">
    <source>
        <dbReference type="EMBL" id="SKB45246.1"/>
    </source>
</evidence>
<proteinExistence type="predicted"/>
<gene>
    <name evidence="2" type="ORF">SAMN02745120_1555</name>
</gene>
<feature type="transmembrane region" description="Helical" evidence="1">
    <location>
        <begin position="30"/>
        <end position="50"/>
    </location>
</feature>
<keyword evidence="1" id="KW-0812">Transmembrane</keyword>
<keyword evidence="1" id="KW-1133">Transmembrane helix</keyword>
<dbReference type="EMBL" id="FUYN01000003">
    <property type="protein sequence ID" value="SKB45246.1"/>
    <property type="molecule type" value="Genomic_DNA"/>
</dbReference>
<keyword evidence="3" id="KW-1185">Reference proteome</keyword>
<evidence type="ECO:0000256" key="1">
    <source>
        <dbReference type="SAM" id="Phobius"/>
    </source>
</evidence>
<feature type="transmembrane region" description="Helical" evidence="1">
    <location>
        <begin position="7"/>
        <end position="24"/>
    </location>
</feature>
<dbReference type="PANTHER" id="PTHR34351:SF2">
    <property type="entry name" value="DUF58 DOMAIN-CONTAINING PROTEIN"/>
    <property type="match status" value="1"/>
</dbReference>
<dbReference type="RefSeq" id="WP_079589426.1">
    <property type="nucleotide sequence ID" value="NZ_FUYN01000003.1"/>
</dbReference>
<keyword evidence="1" id="KW-0472">Membrane</keyword>
<dbReference type="AlphaFoldDB" id="A0A1T5BDD0"/>
<dbReference type="Proteomes" id="UP000243406">
    <property type="component" value="Unassembled WGS sequence"/>
</dbReference>
<dbReference type="OrthoDB" id="9789943at2"/>
<sequence length="393" mass="45347">MVNIASYKFYFIGGVIIALTIVVGGDIPNFVFKVWVLALLFSLLTLIYYVNKLAYRFEIESTEIFAGQRVRIRYKLANLGSFIPANNITFSNTSDEKLRQSEFCEKIYIPANDYYEIKRDLHPKRRGFYKIGKVKVIAKDALGLFYVEKFFEQKDILTVYPNLIELKEFDIPPSDYFGEQTIASLISEDYTSIKRIRKYTQGDPLKKINQRLTAKLGEPYVNEYDSSSKPKLILLADAYTHSYDNDEYSIIEDTLVDTVASISHYALMNKIEVLYIDSTNKHPYFNARDMSSFMPLLKRLAGFEPEGSLPLEKFLLDEAISLSFNSSIVLLTPSLDLNKCRIITTLKKRGFDIMPIVFEASDAQEELKRNLRKDNIMPVTIRPKYKKVDDDEN</sequence>